<keyword evidence="1" id="KW-0812">Transmembrane</keyword>
<proteinExistence type="predicted"/>
<keyword evidence="1" id="KW-0472">Membrane</keyword>
<evidence type="ECO:0000256" key="1">
    <source>
        <dbReference type="SAM" id="Phobius"/>
    </source>
</evidence>
<comment type="caution">
    <text evidence="2">The sequence shown here is derived from an EMBL/GenBank/DDBJ whole genome shotgun (WGS) entry which is preliminary data.</text>
</comment>
<reference evidence="2 3" key="1">
    <citation type="submission" date="2024-10" db="EMBL/GenBank/DDBJ databases">
        <title>The Natural Products Discovery Center: Release of the First 8490 Sequenced Strains for Exploring Actinobacteria Biosynthetic Diversity.</title>
        <authorList>
            <person name="Kalkreuter E."/>
            <person name="Kautsar S.A."/>
            <person name="Yang D."/>
            <person name="Bader C.D."/>
            <person name="Teijaro C.N."/>
            <person name="Fluegel L."/>
            <person name="Davis C.M."/>
            <person name="Simpson J.R."/>
            <person name="Lauterbach L."/>
            <person name="Steele A.D."/>
            <person name="Gui C."/>
            <person name="Meng S."/>
            <person name="Li G."/>
            <person name="Viehrig K."/>
            <person name="Ye F."/>
            <person name="Su P."/>
            <person name="Kiefer A.F."/>
            <person name="Nichols A."/>
            <person name="Cepeda A.J."/>
            <person name="Yan W."/>
            <person name="Fan B."/>
            <person name="Jiang Y."/>
            <person name="Adhikari A."/>
            <person name="Zheng C.-J."/>
            <person name="Schuster L."/>
            <person name="Cowan T.M."/>
            <person name="Smanski M.J."/>
            <person name="Chevrette M.G."/>
            <person name="De Carvalho L.P.S."/>
            <person name="Shen B."/>
        </authorList>
    </citation>
    <scope>NUCLEOTIDE SEQUENCE [LARGE SCALE GENOMIC DNA]</scope>
    <source>
        <strain evidence="2 3">NPDC000140</strain>
    </source>
</reference>
<accession>A0ABW6VPR7</accession>
<evidence type="ECO:0000313" key="3">
    <source>
        <dbReference type="Proteomes" id="UP001602287"/>
    </source>
</evidence>
<name>A0ABW6VPR7_9ACTN</name>
<feature type="transmembrane region" description="Helical" evidence="1">
    <location>
        <begin position="27"/>
        <end position="49"/>
    </location>
</feature>
<organism evidence="2 3">
    <name type="scientific">Micromonospora parva</name>
    <dbReference type="NCBI Taxonomy" id="1464048"/>
    <lineage>
        <taxon>Bacteria</taxon>
        <taxon>Bacillati</taxon>
        <taxon>Actinomycetota</taxon>
        <taxon>Actinomycetes</taxon>
        <taxon>Micromonosporales</taxon>
        <taxon>Micromonosporaceae</taxon>
        <taxon>Micromonospora</taxon>
    </lineage>
</organism>
<sequence length="140" mass="14772">MGSQSRTRQHLRSRLRGDRGSVTTETVGYTVIFLLALTVIVQAAVWSLADQSARHAAKEALQAARVYGATAESGRSEAAEVLAETNPAGIDDIQITVERGPVTTTVTITGTANRVVPVPGLTVPIEVRVQAPTEDVPPVS</sequence>
<dbReference type="Proteomes" id="UP001602287">
    <property type="component" value="Unassembled WGS sequence"/>
</dbReference>
<gene>
    <name evidence="2" type="ORF">ACFY3B_04635</name>
</gene>
<dbReference type="RefSeq" id="WP_387218085.1">
    <property type="nucleotide sequence ID" value="NZ_JBIAZM010000002.1"/>
</dbReference>
<keyword evidence="3" id="KW-1185">Reference proteome</keyword>
<evidence type="ECO:0000313" key="2">
    <source>
        <dbReference type="EMBL" id="MFF5198877.1"/>
    </source>
</evidence>
<protein>
    <submittedName>
        <fullName evidence="2">TadE/TadG family type IV pilus assembly protein</fullName>
    </submittedName>
</protein>
<dbReference type="EMBL" id="JBIAZM010000002">
    <property type="protein sequence ID" value="MFF5198877.1"/>
    <property type="molecule type" value="Genomic_DNA"/>
</dbReference>
<keyword evidence="1" id="KW-1133">Transmembrane helix</keyword>